<dbReference type="InterPro" id="IPR036388">
    <property type="entry name" value="WH-like_DNA-bd_sf"/>
</dbReference>
<accession>A0A690LHR2</accession>
<sequence>QCDKCKSTNTTKAGFKQLSNEKVQKYKCNQCKKFFTGMEKFHRLDDDTKERILKIYQRQKDQREVARILNISLATVQYHLKNLVFSYSKI</sequence>
<dbReference type="Gene3D" id="1.10.10.10">
    <property type="entry name" value="Winged helix-like DNA-binding domain superfamily/Winged helix DNA-binding domain"/>
    <property type="match status" value="1"/>
</dbReference>
<comment type="caution">
    <text evidence="1">The sequence shown here is derived from an EMBL/GenBank/DDBJ whole genome shotgun (WGS) entry which is preliminary data.</text>
</comment>
<dbReference type="CDD" id="cd00090">
    <property type="entry name" value="HTH_ARSR"/>
    <property type="match status" value="1"/>
</dbReference>
<proteinExistence type="predicted"/>
<dbReference type="InterPro" id="IPR013324">
    <property type="entry name" value="RNA_pol_sigma_r3/r4-like"/>
</dbReference>
<reference evidence="1 2" key="1">
    <citation type="submission" date="2018-05" db="EMBL/GenBank/DDBJ databases">
        <authorList>
            <consortium name="PulseNet: The National Subtyping Network for Foodborne Disease Surveillance"/>
            <person name="Tarr C.L."/>
            <person name="Trees E."/>
            <person name="Katz L.S."/>
            <person name="Carleton-Romer H.A."/>
            <person name="Stroika S."/>
            <person name="Kucerova Z."/>
            <person name="Roache K.F."/>
            <person name="Sabol A.L."/>
            <person name="Besser J."/>
            <person name="Gerner-Smidt P."/>
        </authorList>
    </citation>
    <scope>NUCLEOTIDE SEQUENCE [LARGE SCALE GENOMIC DNA]</scope>
    <source>
        <strain evidence="1 2">PNUSAC001435</strain>
    </source>
</reference>
<gene>
    <name evidence="1" type="ORF">BZ274_10120</name>
</gene>
<dbReference type="Pfam" id="PF13412">
    <property type="entry name" value="HTH_24"/>
    <property type="match status" value="1"/>
</dbReference>
<dbReference type="SUPFAM" id="SSF88659">
    <property type="entry name" value="Sigma3 and sigma4 domains of RNA polymerase sigma factors"/>
    <property type="match status" value="1"/>
</dbReference>
<feature type="non-terminal residue" evidence="1">
    <location>
        <position position="1"/>
    </location>
</feature>
<protein>
    <submittedName>
        <fullName evidence="1">Winged helix-turn-helix transcriptional regulator</fullName>
    </submittedName>
</protein>
<dbReference type="EMBL" id="AACBVJ010000101">
    <property type="protein sequence ID" value="EAJ9198499.1"/>
    <property type="molecule type" value="Genomic_DNA"/>
</dbReference>
<evidence type="ECO:0000313" key="1">
    <source>
        <dbReference type="EMBL" id="EAJ9198499.1"/>
    </source>
</evidence>
<evidence type="ECO:0000313" key="2">
    <source>
        <dbReference type="Proteomes" id="UP000382436"/>
    </source>
</evidence>
<organism evidence="1 2">
    <name type="scientific">Campylobacter coli</name>
    <dbReference type="NCBI Taxonomy" id="195"/>
    <lineage>
        <taxon>Bacteria</taxon>
        <taxon>Pseudomonadati</taxon>
        <taxon>Campylobacterota</taxon>
        <taxon>Epsilonproteobacteria</taxon>
        <taxon>Campylobacterales</taxon>
        <taxon>Campylobacteraceae</taxon>
        <taxon>Campylobacter</taxon>
    </lineage>
</organism>
<dbReference type="InterPro" id="IPR011991">
    <property type="entry name" value="ArsR-like_HTH"/>
</dbReference>
<name>A0A690LHR2_CAMCO</name>
<dbReference type="GO" id="GO:0006355">
    <property type="term" value="P:regulation of DNA-templated transcription"/>
    <property type="evidence" value="ECO:0007669"/>
    <property type="project" value="UniProtKB-ARBA"/>
</dbReference>
<dbReference type="AlphaFoldDB" id="A0A690LHR2"/>
<dbReference type="Proteomes" id="UP000382436">
    <property type="component" value="Unassembled WGS sequence"/>
</dbReference>